<accession>A0A0G0JUA8</accession>
<sequence length="72" mass="8421">MQIKDIEESQFFLCTFDHEGRVYLRVMSDPKTPDRVPAKRVIIDIITESIHYSSGTTMFKPEENVILINCWS</sequence>
<dbReference type="Proteomes" id="UP000034022">
    <property type="component" value="Unassembled WGS sequence"/>
</dbReference>
<organism evidence="1 2">
    <name type="scientific">Candidatus Falkowbacteria bacterium GW2011_GWE1_38_31</name>
    <dbReference type="NCBI Taxonomy" id="1618638"/>
    <lineage>
        <taxon>Bacteria</taxon>
        <taxon>Candidatus Falkowiibacteriota</taxon>
    </lineage>
</organism>
<reference evidence="1 2" key="1">
    <citation type="journal article" date="2015" name="Nature">
        <title>rRNA introns, odd ribosomes, and small enigmatic genomes across a large radiation of phyla.</title>
        <authorList>
            <person name="Brown C.T."/>
            <person name="Hug L.A."/>
            <person name="Thomas B.C."/>
            <person name="Sharon I."/>
            <person name="Castelle C.J."/>
            <person name="Singh A."/>
            <person name="Wilkins M.J."/>
            <person name="Williams K.H."/>
            <person name="Banfield J.F."/>
        </authorList>
    </citation>
    <scope>NUCLEOTIDE SEQUENCE [LARGE SCALE GENOMIC DNA]</scope>
</reference>
<gene>
    <name evidence="1" type="ORF">US91_C0006G0101</name>
</gene>
<evidence type="ECO:0000313" key="2">
    <source>
        <dbReference type="Proteomes" id="UP000034022"/>
    </source>
</evidence>
<name>A0A0G0JUA8_9BACT</name>
<proteinExistence type="predicted"/>
<dbReference type="AlphaFoldDB" id="A0A0G0JUA8"/>
<comment type="caution">
    <text evidence="1">The sequence shown here is derived from an EMBL/GenBank/DDBJ whole genome shotgun (WGS) entry which is preliminary data.</text>
</comment>
<evidence type="ECO:0000313" key="1">
    <source>
        <dbReference type="EMBL" id="KKQ70262.1"/>
    </source>
</evidence>
<dbReference type="EMBL" id="LBUU01000006">
    <property type="protein sequence ID" value="KKQ70262.1"/>
    <property type="molecule type" value="Genomic_DNA"/>
</dbReference>
<protein>
    <submittedName>
        <fullName evidence="1">Uncharacterized protein</fullName>
    </submittedName>
</protein>